<dbReference type="GO" id="GO:0016020">
    <property type="term" value="C:membrane"/>
    <property type="evidence" value="ECO:0007669"/>
    <property type="project" value="UniProtKB-SubCell"/>
</dbReference>
<feature type="transmembrane region" description="Helical" evidence="6">
    <location>
        <begin position="6"/>
        <end position="23"/>
    </location>
</feature>
<gene>
    <name evidence="7" type="ORF">Dia5BBH33_07060</name>
</gene>
<dbReference type="GeneID" id="92715925"/>
<evidence type="ECO:0000256" key="5">
    <source>
        <dbReference type="ARBA" id="ARBA00023136"/>
    </source>
</evidence>
<feature type="transmembrane region" description="Helical" evidence="6">
    <location>
        <begin position="43"/>
        <end position="63"/>
    </location>
</feature>
<dbReference type="InterPro" id="IPR001204">
    <property type="entry name" value="Phos_transporter"/>
</dbReference>
<evidence type="ECO:0000313" key="7">
    <source>
        <dbReference type="EMBL" id="BBK24771.1"/>
    </source>
</evidence>
<reference evidence="8" key="1">
    <citation type="submission" date="2019-05" db="EMBL/GenBank/DDBJ databases">
        <title>Complete genome sequencing of Dialister sp. strain 5BBH33.</title>
        <authorList>
            <person name="Sakamoto M."/>
            <person name="Murakami T."/>
            <person name="Mori H."/>
        </authorList>
    </citation>
    <scope>NUCLEOTIDE SEQUENCE [LARGE SCALE GENOMIC DNA]</scope>
    <source>
        <strain evidence="8">5BBH33</strain>
    </source>
</reference>
<name>A0A8D5A1V4_9FIRM</name>
<evidence type="ECO:0000256" key="6">
    <source>
        <dbReference type="SAM" id="Phobius"/>
    </source>
</evidence>
<dbReference type="AlphaFoldDB" id="A0A8D5A1V4"/>
<dbReference type="Pfam" id="PF01384">
    <property type="entry name" value="PHO4"/>
    <property type="match status" value="2"/>
</dbReference>
<keyword evidence="2" id="KW-0813">Transport</keyword>
<feature type="transmembrane region" description="Helical" evidence="6">
    <location>
        <begin position="258"/>
        <end position="280"/>
    </location>
</feature>
<feature type="transmembrane region" description="Helical" evidence="6">
    <location>
        <begin position="75"/>
        <end position="95"/>
    </location>
</feature>
<evidence type="ECO:0000256" key="4">
    <source>
        <dbReference type="ARBA" id="ARBA00022989"/>
    </source>
</evidence>
<evidence type="ECO:0000313" key="8">
    <source>
        <dbReference type="Proteomes" id="UP000320585"/>
    </source>
</evidence>
<dbReference type="OrthoDB" id="9779554at2"/>
<evidence type="ECO:0000256" key="2">
    <source>
        <dbReference type="ARBA" id="ARBA00022448"/>
    </source>
</evidence>
<dbReference type="PANTHER" id="PTHR11101:SF80">
    <property type="entry name" value="PHOSPHATE TRANSPORTER"/>
    <property type="match status" value="1"/>
</dbReference>
<keyword evidence="4 6" id="KW-1133">Transmembrane helix</keyword>
<evidence type="ECO:0000256" key="3">
    <source>
        <dbReference type="ARBA" id="ARBA00022692"/>
    </source>
</evidence>
<dbReference type="PANTHER" id="PTHR11101">
    <property type="entry name" value="PHOSPHATE TRANSPORTER"/>
    <property type="match status" value="1"/>
</dbReference>
<dbReference type="KEGG" id="dho:Dia5BBH33_07060"/>
<keyword evidence="3 6" id="KW-0812">Transmembrane</keyword>
<sequence>MPDIYMIGVVIVLALCFDFINGFHDTANAIATCVATRALSPRVAIIMSAILNFVGAMISTGVAKTIGGEIVTSPHMVDSVVLAAALASAILWNLFTWRIGMPSSSSHALIGGVIGAVIISYGTGAIHLAGVLTIVLGLVCSPVVALVMGYILMTLLYLVFRNVGKSRVNYVSTHIQILSAALMAFSHGSNDAQKSMGIITLALLSGGYIGALEVPWEVKVACALAMCFGTSIGGWKIIRTVGNKIFRMQPVNGLAADLNSATIIFTATMLHLPVSTTHVVTGSIMGVGWAKRFRAVHWSVAYQMVSAWVMTIPCTAAVGAFVYLVIRHIY</sequence>
<dbReference type="GO" id="GO:0035435">
    <property type="term" value="P:phosphate ion transmembrane transport"/>
    <property type="evidence" value="ECO:0007669"/>
    <property type="project" value="TreeGrafter"/>
</dbReference>
<dbReference type="RefSeq" id="WP_022382663.1">
    <property type="nucleotide sequence ID" value="NZ_AP019697.1"/>
</dbReference>
<feature type="transmembrane region" description="Helical" evidence="6">
    <location>
        <begin position="300"/>
        <end position="326"/>
    </location>
</feature>
<dbReference type="GO" id="GO:0005315">
    <property type="term" value="F:phosphate transmembrane transporter activity"/>
    <property type="evidence" value="ECO:0007669"/>
    <property type="project" value="InterPro"/>
</dbReference>
<proteinExistence type="predicted"/>
<organism evidence="7 8">
    <name type="scientific">Dialister hominis</name>
    <dbReference type="NCBI Taxonomy" id="2582419"/>
    <lineage>
        <taxon>Bacteria</taxon>
        <taxon>Bacillati</taxon>
        <taxon>Bacillota</taxon>
        <taxon>Negativicutes</taxon>
        <taxon>Veillonellales</taxon>
        <taxon>Veillonellaceae</taxon>
        <taxon>Dialister</taxon>
    </lineage>
</organism>
<keyword evidence="8" id="KW-1185">Reference proteome</keyword>
<evidence type="ECO:0000256" key="1">
    <source>
        <dbReference type="ARBA" id="ARBA00004141"/>
    </source>
</evidence>
<accession>A0A8D5A1V4</accession>
<dbReference type="EMBL" id="AP019697">
    <property type="protein sequence ID" value="BBK24771.1"/>
    <property type="molecule type" value="Genomic_DNA"/>
</dbReference>
<comment type="subcellular location">
    <subcellularLocation>
        <location evidence="1">Membrane</location>
        <topology evidence="1">Multi-pass membrane protein</topology>
    </subcellularLocation>
</comment>
<feature type="transmembrane region" description="Helical" evidence="6">
    <location>
        <begin position="134"/>
        <end position="160"/>
    </location>
</feature>
<dbReference type="Proteomes" id="UP000320585">
    <property type="component" value="Chromosome"/>
</dbReference>
<protein>
    <submittedName>
        <fullName evidence="7">Inorganic phosphate transporter</fullName>
    </submittedName>
</protein>
<feature type="transmembrane region" description="Helical" evidence="6">
    <location>
        <begin position="107"/>
        <end position="128"/>
    </location>
</feature>
<keyword evidence="5 6" id="KW-0472">Membrane</keyword>